<dbReference type="OrthoDB" id="1658288at2759"/>
<proteinExistence type="predicted"/>
<keyword evidence="1" id="KW-0175">Coiled coil</keyword>
<comment type="caution">
    <text evidence="2">The sequence shown here is derived from an EMBL/GenBank/DDBJ whole genome shotgun (WGS) entry which is preliminary data.</text>
</comment>
<accession>A0A438H9F8</accession>
<feature type="coiled-coil region" evidence="1">
    <location>
        <begin position="55"/>
        <end position="82"/>
    </location>
</feature>
<evidence type="ECO:0000256" key="1">
    <source>
        <dbReference type="SAM" id="Coils"/>
    </source>
</evidence>
<name>A0A438H9F8_VITVI</name>
<reference evidence="2 3" key="1">
    <citation type="journal article" date="2018" name="PLoS Genet.">
        <title>Population sequencing reveals clonal diversity and ancestral inbreeding in the grapevine cultivar Chardonnay.</title>
        <authorList>
            <person name="Roach M.J."/>
            <person name="Johnson D.L."/>
            <person name="Bohlmann J."/>
            <person name="van Vuuren H.J."/>
            <person name="Jones S.J."/>
            <person name="Pretorius I.S."/>
            <person name="Schmidt S.A."/>
            <person name="Borneman A.R."/>
        </authorList>
    </citation>
    <scope>NUCLEOTIDE SEQUENCE [LARGE SCALE GENOMIC DNA]</scope>
    <source>
        <strain evidence="3">cv. Chardonnay</strain>
        <tissue evidence="2">Leaf</tissue>
    </source>
</reference>
<organism evidence="2 3">
    <name type="scientific">Vitis vinifera</name>
    <name type="common">Grape</name>
    <dbReference type="NCBI Taxonomy" id="29760"/>
    <lineage>
        <taxon>Eukaryota</taxon>
        <taxon>Viridiplantae</taxon>
        <taxon>Streptophyta</taxon>
        <taxon>Embryophyta</taxon>
        <taxon>Tracheophyta</taxon>
        <taxon>Spermatophyta</taxon>
        <taxon>Magnoliopsida</taxon>
        <taxon>eudicotyledons</taxon>
        <taxon>Gunneridae</taxon>
        <taxon>Pentapetalae</taxon>
        <taxon>rosids</taxon>
        <taxon>Vitales</taxon>
        <taxon>Vitaceae</taxon>
        <taxon>Viteae</taxon>
        <taxon>Vitis</taxon>
    </lineage>
</organism>
<dbReference type="Proteomes" id="UP000288805">
    <property type="component" value="Unassembled WGS sequence"/>
</dbReference>
<sequence length="88" mass="9713">MLIQVNLSNDLDTASCNIELPPEGSISKSAAVKVEYLSCLKHLSSLISDSSNRMQQSTTTTLQELNEEIKRVKIELSQSRKSKNQSSS</sequence>
<protein>
    <submittedName>
        <fullName evidence="2">Uncharacterized protein</fullName>
    </submittedName>
</protein>
<evidence type="ECO:0000313" key="3">
    <source>
        <dbReference type="Proteomes" id="UP000288805"/>
    </source>
</evidence>
<evidence type="ECO:0000313" key="2">
    <source>
        <dbReference type="EMBL" id="RVW81156.1"/>
    </source>
</evidence>
<dbReference type="EMBL" id="QGNW01000256">
    <property type="protein sequence ID" value="RVW81156.1"/>
    <property type="molecule type" value="Genomic_DNA"/>
</dbReference>
<gene>
    <name evidence="2" type="ORF">CK203_044707</name>
</gene>
<dbReference type="AlphaFoldDB" id="A0A438H9F8"/>